<dbReference type="PANTHER" id="PTHR10302:SF27">
    <property type="entry name" value="SINGLE-STRANDED DNA-BINDING PROTEIN"/>
    <property type="match status" value="1"/>
</dbReference>
<dbReference type="CDD" id="cd04496">
    <property type="entry name" value="SSB_OBF"/>
    <property type="match status" value="1"/>
</dbReference>
<evidence type="ECO:0000256" key="4">
    <source>
        <dbReference type="SAM" id="MobiDB-lite"/>
    </source>
</evidence>
<evidence type="ECO:0000256" key="2">
    <source>
        <dbReference type="HAMAP-Rule" id="MF_00984"/>
    </source>
</evidence>
<dbReference type="AlphaFoldDB" id="A0A1F7VCM2"/>
<name>A0A1F7VCM2_9BACT</name>
<comment type="caution">
    <text evidence="5">The sequence shown here is derived from an EMBL/GenBank/DDBJ whole genome shotgun (WGS) entry which is preliminary data.</text>
</comment>
<dbReference type="Pfam" id="PF00436">
    <property type="entry name" value="SSB"/>
    <property type="match status" value="1"/>
</dbReference>
<comment type="caution">
    <text evidence="2">Lacks conserved residue(s) required for the propagation of feature annotation.</text>
</comment>
<dbReference type="PROSITE" id="PS50935">
    <property type="entry name" value="SSB"/>
    <property type="match status" value="1"/>
</dbReference>
<gene>
    <name evidence="5" type="ORF">A3I42_01045</name>
</gene>
<dbReference type="SUPFAM" id="SSF50249">
    <property type="entry name" value="Nucleic acid-binding proteins"/>
    <property type="match status" value="1"/>
</dbReference>
<proteinExistence type="inferred from homology"/>
<keyword evidence="1 2" id="KW-0238">DNA-binding</keyword>
<dbReference type="GO" id="GO:0003697">
    <property type="term" value="F:single-stranded DNA binding"/>
    <property type="evidence" value="ECO:0007669"/>
    <property type="project" value="UniProtKB-UniRule"/>
</dbReference>
<dbReference type="NCBIfam" id="TIGR00621">
    <property type="entry name" value="ssb"/>
    <property type="match status" value="1"/>
</dbReference>
<dbReference type="GO" id="GO:0006260">
    <property type="term" value="P:DNA replication"/>
    <property type="evidence" value="ECO:0007669"/>
    <property type="project" value="InterPro"/>
</dbReference>
<reference evidence="5 6" key="1">
    <citation type="journal article" date="2016" name="Nat. Commun.">
        <title>Thousands of microbial genomes shed light on interconnected biogeochemical processes in an aquifer system.</title>
        <authorList>
            <person name="Anantharaman K."/>
            <person name="Brown C.T."/>
            <person name="Hug L.A."/>
            <person name="Sharon I."/>
            <person name="Castelle C.J."/>
            <person name="Probst A.J."/>
            <person name="Thomas B.C."/>
            <person name="Singh A."/>
            <person name="Wilkins M.J."/>
            <person name="Karaoz U."/>
            <person name="Brodie E.L."/>
            <person name="Williams K.H."/>
            <person name="Hubbard S.S."/>
            <person name="Banfield J.F."/>
        </authorList>
    </citation>
    <scope>NUCLEOTIDE SEQUENCE [LARGE SCALE GENOMIC DNA]</scope>
</reference>
<dbReference type="PANTHER" id="PTHR10302">
    <property type="entry name" value="SINGLE-STRANDED DNA-BINDING PROTEIN"/>
    <property type="match status" value="1"/>
</dbReference>
<accession>A0A1F7VCM2</accession>
<evidence type="ECO:0000256" key="1">
    <source>
        <dbReference type="ARBA" id="ARBA00023125"/>
    </source>
</evidence>
<dbReference type="Gene3D" id="2.40.50.140">
    <property type="entry name" value="Nucleic acid-binding proteins"/>
    <property type="match status" value="1"/>
</dbReference>
<sequence>MNLNKALLIGNLTRDPEARTTPDGTPVTTFSVATNLRWTDPSGNRQEKVEYHNIVAWRKLAEICGQYLRKGSKVYVEGRIQTRQWEDQQKQKRYRTEIVAENLIMLDRQNAPSNAAPAASPLEDQTPAAAPQEPVINVEEIPF</sequence>
<dbReference type="Proteomes" id="UP000178264">
    <property type="component" value="Unassembled WGS sequence"/>
</dbReference>
<dbReference type="InterPro" id="IPR000424">
    <property type="entry name" value="Primosome_PriB/ssb"/>
</dbReference>
<evidence type="ECO:0000313" key="5">
    <source>
        <dbReference type="EMBL" id="OGL87757.1"/>
    </source>
</evidence>
<evidence type="ECO:0000313" key="6">
    <source>
        <dbReference type="Proteomes" id="UP000178264"/>
    </source>
</evidence>
<protein>
    <recommendedName>
        <fullName evidence="2 3">Single-stranded DNA-binding protein</fullName>
        <shortName evidence="2">SSB</shortName>
    </recommendedName>
</protein>
<evidence type="ECO:0000256" key="3">
    <source>
        <dbReference type="PIRNR" id="PIRNR002070"/>
    </source>
</evidence>
<comment type="subunit">
    <text evidence="2">Homotetramer.</text>
</comment>
<dbReference type="EMBL" id="MGER01000060">
    <property type="protein sequence ID" value="OGL87757.1"/>
    <property type="molecule type" value="Genomic_DNA"/>
</dbReference>
<dbReference type="InterPro" id="IPR011344">
    <property type="entry name" value="ssDNA-bd"/>
</dbReference>
<organism evidence="5 6">
    <name type="scientific">Candidatus Uhrbacteria bacterium RIFCSPLOWO2_02_FULL_49_11</name>
    <dbReference type="NCBI Taxonomy" id="1802409"/>
    <lineage>
        <taxon>Bacteria</taxon>
        <taxon>Candidatus Uhriibacteriota</taxon>
    </lineage>
</organism>
<feature type="compositionally biased region" description="Low complexity" evidence="4">
    <location>
        <begin position="110"/>
        <end position="121"/>
    </location>
</feature>
<dbReference type="PIRSF" id="PIRSF002070">
    <property type="entry name" value="SSB"/>
    <property type="match status" value="1"/>
</dbReference>
<feature type="region of interest" description="Disordered" evidence="4">
    <location>
        <begin position="109"/>
        <end position="143"/>
    </location>
</feature>
<dbReference type="GO" id="GO:0009295">
    <property type="term" value="C:nucleoid"/>
    <property type="evidence" value="ECO:0007669"/>
    <property type="project" value="TreeGrafter"/>
</dbReference>
<dbReference type="InterPro" id="IPR012340">
    <property type="entry name" value="NA-bd_OB-fold"/>
</dbReference>
<dbReference type="HAMAP" id="MF_00984">
    <property type="entry name" value="SSB"/>
    <property type="match status" value="1"/>
</dbReference>